<protein>
    <submittedName>
        <fullName evidence="2">Uncharacterized protein</fullName>
    </submittedName>
</protein>
<proteinExistence type="predicted"/>
<dbReference type="AlphaFoldDB" id="E0XQD0"/>
<feature type="compositionally biased region" description="Polar residues" evidence="1">
    <location>
        <begin position="1"/>
        <end position="10"/>
    </location>
</feature>
<organism evidence="2">
    <name type="scientific">uncultured delta proteobacterium HF0010_01J10</name>
    <dbReference type="NCBI Taxonomy" id="710820"/>
    <lineage>
        <taxon>Bacteria</taxon>
        <taxon>Deltaproteobacteria</taxon>
        <taxon>environmental samples</taxon>
    </lineage>
</organism>
<evidence type="ECO:0000256" key="1">
    <source>
        <dbReference type="SAM" id="MobiDB-lite"/>
    </source>
</evidence>
<evidence type="ECO:0000313" key="2">
    <source>
        <dbReference type="EMBL" id="ADI16621.1"/>
    </source>
</evidence>
<sequence>MGSGRTSALSSPAKALVSKRPGSRGCSHTGLLQGHIEPRTTTRFGKRLQSGMGVDNVSIDERRGERLGRKVKRTISVRQLNTLLCLHLAPINQVVFLGP</sequence>
<accession>E0XQD0</accession>
<reference evidence="2" key="1">
    <citation type="journal article" date="2011" name="Environ. Microbiol.">
        <title>Time-series analyses of Monterey Bay coastal microbial picoplankton using a 'genome proxy' microarray.</title>
        <authorList>
            <person name="Rich V.I."/>
            <person name="Pham V.D."/>
            <person name="Eppley J."/>
            <person name="Shi Y."/>
            <person name="DeLong E.F."/>
        </authorList>
    </citation>
    <scope>NUCLEOTIDE SEQUENCE</scope>
</reference>
<feature type="region of interest" description="Disordered" evidence="1">
    <location>
        <begin position="1"/>
        <end position="38"/>
    </location>
</feature>
<name>E0XQD0_9DELT</name>
<dbReference type="EMBL" id="GU474842">
    <property type="protein sequence ID" value="ADI16621.1"/>
    <property type="molecule type" value="Genomic_DNA"/>
</dbReference>